<evidence type="ECO:0000313" key="2">
    <source>
        <dbReference type="Proteomes" id="UP001065047"/>
    </source>
</evidence>
<dbReference type="Proteomes" id="UP001065047">
    <property type="component" value="Unassembled WGS sequence"/>
</dbReference>
<protein>
    <submittedName>
        <fullName evidence="1">Uncharacterized protein</fullName>
    </submittedName>
</protein>
<accession>A0ABQ0PLM6</accession>
<gene>
    <name evidence="1" type="ORF">AA14337_0192</name>
</gene>
<reference evidence="1" key="1">
    <citation type="submission" date="2013-04" db="EMBL/GenBank/DDBJ databases">
        <title>The genome sequencing project of 58 acetic acid bacteria.</title>
        <authorList>
            <person name="Okamoto-Kainuma A."/>
            <person name="Ishikawa M."/>
            <person name="Umino S."/>
            <person name="Koizumi Y."/>
            <person name="Shiwa Y."/>
            <person name="Yoshikawa H."/>
            <person name="Matsutani M."/>
            <person name="Matsushita K."/>
        </authorList>
    </citation>
    <scope>NUCLEOTIDE SEQUENCE</scope>
    <source>
        <strain evidence="1">DSM 14337</strain>
    </source>
</reference>
<proteinExistence type="predicted"/>
<sequence length="139" mass="14243">MPGTNALPLKDAVPSLVPVPPWKRKTTPVALSASVDVVVPQKAFRIHKFVLDGLPNAICAVPLLLLGLTNNVLPDVLYCGTPPGACKNVFGIAAFAVVCAADAAADAEDAVVVAVVAATLAAEASDEAVWTVVDNVLTF</sequence>
<evidence type="ECO:0000313" key="1">
    <source>
        <dbReference type="EMBL" id="GBQ75313.1"/>
    </source>
</evidence>
<organism evidence="1 2">
    <name type="scientific">Acetobacter malorum DSM 14337</name>
    <dbReference type="NCBI Taxonomy" id="1307910"/>
    <lineage>
        <taxon>Bacteria</taxon>
        <taxon>Pseudomonadati</taxon>
        <taxon>Pseudomonadota</taxon>
        <taxon>Alphaproteobacteria</taxon>
        <taxon>Acetobacterales</taxon>
        <taxon>Acetobacteraceae</taxon>
        <taxon>Acetobacter</taxon>
    </lineage>
</organism>
<keyword evidence="2" id="KW-1185">Reference proteome</keyword>
<dbReference type="EMBL" id="BAPF01000002">
    <property type="protein sequence ID" value="GBQ75313.1"/>
    <property type="molecule type" value="Genomic_DNA"/>
</dbReference>
<comment type="caution">
    <text evidence="1">The sequence shown here is derived from an EMBL/GenBank/DDBJ whole genome shotgun (WGS) entry which is preliminary data.</text>
</comment>
<dbReference type="RefSeq" id="WP_156476951.1">
    <property type="nucleotide sequence ID" value="NZ_BAPF01000002.1"/>
</dbReference>
<dbReference type="GeneID" id="47230202"/>
<name>A0ABQ0PLM6_9PROT</name>